<evidence type="ECO:0000313" key="5">
    <source>
        <dbReference type="Proteomes" id="UP000294063"/>
    </source>
</evidence>
<gene>
    <name evidence="1" type="ORF">ERW49_06800</name>
    <name evidence="3" type="ORF">ERW53_10775</name>
    <name evidence="2" type="ORF">ERW57_10550</name>
</gene>
<dbReference type="EMBL" id="SEZJ01000005">
    <property type="protein sequence ID" value="RYU46837.1"/>
    <property type="molecule type" value="Genomic_DNA"/>
</dbReference>
<proteinExistence type="predicted"/>
<evidence type="ECO:0000313" key="3">
    <source>
        <dbReference type="EMBL" id="RYU64189.1"/>
    </source>
</evidence>
<name>A0A4Q5KTE8_9GAMM</name>
<protein>
    <submittedName>
        <fullName evidence="2">Uncharacterized protein</fullName>
    </submittedName>
</protein>
<dbReference type="EMBL" id="SEZN01000017">
    <property type="protein sequence ID" value="RYU64189.1"/>
    <property type="molecule type" value="Genomic_DNA"/>
</dbReference>
<dbReference type="EMBL" id="SEZK01000016">
    <property type="protein sequence ID" value="RYU51086.1"/>
    <property type="molecule type" value="Genomic_DNA"/>
</dbReference>
<evidence type="ECO:0000313" key="2">
    <source>
        <dbReference type="EMBL" id="RYU51086.1"/>
    </source>
</evidence>
<sequence length="79" mass="9535">MDYEKEYNTKTKRQLISRLENSRKVVINSLNNNPDFDAWKYLVDVLESCYMNNPKVITIEECHKIIWEIKEDLNIEVKK</sequence>
<evidence type="ECO:0000313" key="6">
    <source>
        <dbReference type="Proteomes" id="UP000294166"/>
    </source>
</evidence>
<evidence type="ECO:0000313" key="4">
    <source>
        <dbReference type="Proteomes" id="UP000293465"/>
    </source>
</evidence>
<dbReference type="RefSeq" id="WP_130048244.1">
    <property type="nucleotide sequence ID" value="NZ_SEZJ01000005.1"/>
</dbReference>
<dbReference type="Proteomes" id="UP000293465">
    <property type="component" value="Unassembled WGS sequence"/>
</dbReference>
<evidence type="ECO:0000313" key="1">
    <source>
        <dbReference type="EMBL" id="RYU46837.1"/>
    </source>
</evidence>
<organism evidence="2 5">
    <name type="scientific">Aliivibrio finisterrensis</name>
    <dbReference type="NCBI Taxonomy" id="511998"/>
    <lineage>
        <taxon>Bacteria</taxon>
        <taxon>Pseudomonadati</taxon>
        <taxon>Pseudomonadota</taxon>
        <taxon>Gammaproteobacteria</taxon>
        <taxon>Vibrionales</taxon>
        <taxon>Vibrionaceae</taxon>
        <taxon>Aliivibrio</taxon>
    </lineage>
</organism>
<dbReference type="AlphaFoldDB" id="A0A4Q5KTE8"/>
<dbReference type="Proteomes" id="UP000294166">
    <property type="component" value="Unassembled WGS sequence"/>
</dbReference>
<comment type="caution">
    <text evidence="2">The sequence shown here is derived from an EMBL/GenBank/DDBJ whole genome shotgun (WGS) entry which is preliminary data.</text>
</comment>
<dbReference type="Proteomes" id="UP000294063">
    <property type="component" value="Unassembled WGS sequence"/>
</dbReference>
<reference evidence="4 5" key="1">
    <citation type="submission" date="2019-02" db="EMBL/GenBank/DDBJ databases">
        <title>Genome sequences of Aliivibrio finisterrensis strains from farmed Atlantic salmon.</title>
        <authorList>
            <person name="Bowman J.P."/>
        </authorList>
    </citation>
    <scope>NUCLEOTIDE SEQUENCE [LARGE SCALE GENOMIC DNA]</scope>
    <source>
        <strain evidence="3 6">A21</strain>
        <strain evidence="1 4">A32</strain>
        <strain evidence="2 5">A46</strain>
    </source>
</reference>
<dbReference type="GeneID" id="56274746"/>
<accession>A0A4Q5KTE8</accession>
<keyword evidence="6" id="KW-1185">Reference proteome</keyword>